<keyword evidence="2" id="KW-0812">Transmembrane</keyword>
<dbReference type="EMBL" id="BONG01000001">
    <property type="protein sequence ID" value="GIF86618.1"/>
    <property type="molecule type" value="Genomic_DNA"/>
</dbReference>
<accession>A0A8J3JTR5</accession>
<feature type="compositionally biased region" description="Low complexity" evidence="1">
    <location>
        <begin position="44"/>
        <end position="69"/>
    </location>
</feature>
<feature type="region of interest" description="Disordered" evidence="1">
    <location>
        <begin position="41"/>
        <end position="117"/>
    </location>
</feature>
<feature type="transmembrane region" description="Helical" evidence="2">
    <location>
        <begin position="12"/>
        <end position="36"/>
    </location>
</feature>
<proteinExistence type="predicted"/>
<evidence type="ECO:0000256" key="2">
    <source>
        <dbReference type="SAM" id="Phobius"/>
    </source>
</evidence>
<sequence length="117" mass="11901">MFVDRTGRRRRLFTVLAAGGGVALTLMLGIVVAGFLGVEGAGLPGLPQLLPDRPAAEDSPSPAPAASTPEPRPQPLTGPSASPTKTTGKPSEAATPSSSARGNRPTDRPHPTASKKK</sequence>
<evidence type="ECO:0000313" key="4">
    <source>
        <dbReference type="Proteomes" id="UP000619293"/>
    </source>
</evidence>
<evidence type="ECO:0000256" key="1">
    <source>
        <dbReference type="SAM" id="MobiDB-lite"/>
    </source>
</evidence>
<keyword evidence="2" id="KW-1133">Transmembrane helix</keyword>
<gene>
    <name evidence="3" type="ORF">Cch02nite_00620</name>
</gene>
<keyword evidence="4" id="KW-1185">Reference proteome</keyword>
<feature type="compositionally biased region" description="Polar residues" evidence="1">
    <location>
        <begin position="77"/>
        <end position="101"/>
    </location>
</feature>
<reference evidence="3 4" key="1">
    <citation type="submission" date="2021-01" db="EMBL/GenBank/DDBJ databases">
        <title>Whole genome shotgun sequence of Catellatospora chokoriensis NBRC 107358.</title>
        <authorList>
            <person name="Komaki H."/>
            <person name="Tamura T."/>
        </authorList>
    </citation>
    <scope>NUCLEOTIDE SEQUENCE [LARGE SCALE GENOMIC DNA]</scope>
    <source>
        <strain evidence="3 4">NBRC 107358</strain>
    </source>
</reference>
<organism evidence="3 4">
    <name type="scientific">Catellatospora chokoriensis</name>
    <dbReference type="NCBI Taxonomy" id="310353"/>
    <lineage>
        <taxon>Bacteria</taxon>
        <taxon>Bacillati</taxon>
        <taxon>Actinomycetota</taxon>
        <taxon>Actinomycetes</taxon>
        <taxon>Micromonosporales</taxon>
        <taxon>Micromonosporaceae</taxon>
        <taxon>Catellatospora</taxon>
    </lineage>
</organism>
<evidence type="ECO:0000313" key="3">
    <source>
        <dbReference type="EMBL" id="GIF86618.1"/>
    </source>
</evidence>
<dbReference type="AlphaFoldDB" id="A0A8J3JTR5"/>
<protein>
    <submittedName>
        <fullName evidence="3">Uncharacterized protein</fullName>
    </submittedName>
</protein>
<keyword evidence="2" id="KW-0472">Membrane</keyword>
<dbReference type="Proteomes" id="UP000619293">
    <property type="component" value="Unassembled WGS sequence"/>
</dbReference>
<comment type="caution">
    <text evidence="3">The sequence shown here is derived from an EMBL/GenBank/DDBJ whole genome shotgun (WGS) entry which is preliminary data.</text>
</comment>
<name>A0A8J3JTR5_9ACTN</name>